<evidence type="ECO:0000256" key="3">
    <source>
        <dbReference type="ARBA" id="ARBA00022679"/>
    </source>
</evidence>
<dbReference type="GO" id="GO:0033786">
    <property type="term" value="F:heptose-1-phosphate adenylyltransferase activity"/>
    <property type="evidence" value="ECO:0007669"/>
    <property type="project" value="UniProtKB-UniRule"/>
</dbReference>
<evidence type="ECO:0000313" key="15">
    <source>
        <dbReference type="Proteomes" id="UP000036771"/>
    </source>
</evidence>
<dbReference type="EC" id="2.7.7.70" evidence="11"/>
<evidence type="ECO:0000256" key="4">
    <source>
        <dbReference type="ARBA" id="ARBA00022695"/>
    </source>
</evidence>
<keyword evidence="5 11" id="KW-0547">Nucleotide-binding</keyword>
<comment type="catalytic activity">
    <reaction evidence="10 11">
        <text>D-glycero-beta-D-manno-heptose 1-phosphate + ATP + H(+) = ADP-D-glycero-beta-D-manno-heptose + diphosphate</text>
        <dbReference type="Rhea" id="RHEA:27465"/>
        <dbReference type="ChEBI" id="CHEBI:15378"/>
        <dbReference type="ChEBI" id="CHEBI:30616"/>
        <dbReference type="ChEBI" id="CHEBI:33019"/>
        <dbReference type="ChEBI" id="CHEBI:59967"/>
        <dbReference type="ChEBI" id="CHEBI:61593"/>
        <dbReference type="EC" id="2.7.7.70"/>
    </reaction>
</comment>
<dbReference type="NCBIfam" id="TIGR02199">
    <property type="entry name" value="rfaE_dom_II"/>
    <property type="match status" value="1"/>
</dbReference>
<dbReference type="FunFam" id="3.40.1190.20:FF:000002">
    <property type="entry name" value="Bifunctional protein HldE"/>
    <property type="match status" value="1"/>
</dbReference>
<evidence type="ECO:0000313" key="14">
    <source>
        <dbReference type="EMBL" id="GAO98234.1"/>
    </source>
</evidence>
<keyword evidence="8 11" id="KW-0511">Multifunctional enzyme</keyword>
<dbReference type="Gene3D" id="3.40.50.620">
    <property type="entry name" value="HUPs"/>
    <property type="match status" value="1"/>
</dbReference>
<dbReference type="HAMAP" id="MF_01603">
    <property type="entry name" value="HldE"/>
    <property type="match status" value="1"/>
</dbReference>
<organism evidence="14 15">
    <name type="scientific">Caedimonas varicaedens</name>
    <dbReference type="NCBI Taxonomy" id="1629334"/>
    <lineage>
        <taxon>Bacteria</taxon>
        <taxon>Pseudomonadati</taxon>
        <taxon>Pseudomonadota</taxon>
        <taxon>Alphaproteobacteria</taxon>
        <taxon>Holosporales</taxon>
        <taxon>Caedimonadaceae</taxon>
        <taxon>Caedimonas</taxon>
    </lineage>
</organism>
<dbReference type="STRING" id="1629334.Cva_00882"/>
<comment type="pathway">
    <text evidence="11">Nucleotide-sugar biosynthesis; ADP-L-glycero-beta-D-manno-heptose biosynthesis; ADP-L-glycero-beta-D-manno-heptose from D-glycero-beta-D-manno-heptose 7-phosphate: step 1/4.</text>
</comment>
<protein>
    <recommendedName>
        <fullName evidence="11">Bifunctional protein HldE</fullName>
    </recommendedName>
    <domain>
        <recommendedName>
            <fullName evidence="11">D-beta-D-heptose 7-phosphate kinase</fullName>
            <ecNumber evidence="11">2.7.1.167</ecNumber>
        </recommendedName>
        <alternativeName>
            <fullName evidence="11">D-beta-D-heptose 7-phosphotransferase</fullName>
        </alternativeName>
        <alternativeName>
            <fullName evidence="11">D-glycero-beta-D-manno-heptose-7-phosphate kinase</fullName>
        </alternativeName>
    </domain>
    <domain>
        <recommendedName>
            <fullName evidence="11">D-beta-D-heptose 1-phosphate adenylyltransferase</fullName>
            <ecNumber evidence="11">2.7.7.70</ecNumber>
        </recommendedName>
        <alternativeName>
            <fullName evidence="11">D-glycero-beta-D-manno-heptose 1-phosphate adenylyltransferase</fullName>
        </alternativeName>
    </domain>
</protein>
<dbReference type="Pfam" id="PF00294">
    <property type="entry name" value="PfkB"/>
    <property type="match status" value="1"/>
</dbReference>
<keyword evidence="15" id="KW-1185">Reference proteome</keyword>
<dbReference type="GO" id="GO:0016773">
    <property type="term" value="F:phosphotransferase activity, alcohol group as acceptor"/>
    <property type="evidence" value="ECO:0007669"/>
    <property type="project" value="InterPro"/>
</dbReference>
<comment type="similarity">
    <text evidence="11">In the N-terminal section; belongs to the carbohydrate kinase PfkB family.</text>
</comment>
<dbReference type="GO" id="GO:0033785">
    <property type="term" value="F:heptose 7-phosphate kinase activity"/>
    <property type="evidence" value="ECO:0007669"/>
    <property type="project" value="UniProtKB-UniRule"/>
</dbReference>
<sequence length="478" mass="52523">MLFQRIPHTTILCVGDVMLDYFVYGNVDRISPEAPVPVFHKAQQTRVLGGAGNVVRNLSGFSAKTIFLSVVGHDRESEMVEQLLSELPQTQFFLIKDVSRATTVKTRYIAHNQQLLRADHETTHHLSHEIKEDLKKTFENYLDEVDVVIFSDYGKGLFDRDLLTSLIQSARKRGKSVIVDPKGHDYTLYCGATVLTPNLKELSQASQKSLKTDDDIVKAARSLLEKCQVETMLVTRGERGMTLVDLQGMSEHIPTQALEVFDVSGAGDTVIAMFSAACAAKTPALQAAQFANVAAGIVVGKVGTAITTLEEMREKLLSTTKRASSAKILTLPNALEQIIAWKRRGLKIGFTNGCFDLLHPGHIALLAQSKAECDRLIVGLNSDASVKRLKGEERPVQNQEARSTVLSSLESVDMVVIFEEDTPSSLIQQLRPDVLIKGADYTLENVVGAREVASWGGHVVLANLIPNQSTTSTIQRMK</sequence>
<feature type="region of interest" description="Cytidylyltransferase" evidence="11">
    <location>
        <begin position="350"/>
        <end position="478"/>
    </location>
</feature>
<dbReference type="SUPFAM" id="SSF53613">
    <property type="entry name" value="Ribokinase-like"/>
    <property type="match status" value="1"/>
</dbReference>
<dbReference type="PANTHER" id="PTHR46969:SF1">
    <property type="entry name" value="BIFUNCTIONAL PROTEIN HLDE"/>
    <property type="match status" value="1"/>
</dbReference>
<feature type="binding site" evidence="11">
    <location>
        <begin position="198"/>
        <end position="201"/>
    </location>
    <ligand>
        <name>ATP</name>
        <dbReference type="ChEBI" id="CHEBI:30616"/>
    </ligand>
</feature>
<evidence type="ECO:0000256" key="2">
    <source>
        <dbReference type="ARBA" id="ARBA00003753"/>
    </source>
</evidence>
<dbReference type="GO" id="GO:0097171">
    <property type="term" value="P:ADP-L-glycero-beta-D-manno-heptose biosynthetic process"/>
    <property type="evidence" value="ECO:0007669"/>
    <property type="project" value="UniProtKB-UniPathway"/>
</dbReference>
<dbReference type="InterPro" id="IPR014729">
    <property type="entry name" value="Rossmann-like_a/b/a_fold"/>
</dbReference>
<comment type="subunit">
    <text evidence="11">Homodimer.</text>
</comment>
<dbReference type="Proteomes" id="UP000036771">
    <property type="component" value="Unassembled WGS sequence"/>
</dbReference>
<evidence type="ECO:0000256" key="10">
    <source>
        <dbReference type="ARBA" id="ARBA00047428"/>
    </source>
</evidence>
<comment type="caution">
    <text evidence="14">The sequence shown here is derived from an EMBL/GenBank/DDBJ whole genome shotgun (WGS) entry which is preliminary data.</text>
</comment>
<dbReference type="InterPro" id="IPR011913">
    <property type="entry name" value="RfaE_dom_I"/>
</dbReference>
<dbReference type="GO" id="GO:0005829">
    <property type="term" value="C:cytosol"/>
    <property type="evidence" value="ECO:0007669"/>
    <property type="project" value="TreeGrafter"/>
</dbReference>
<accession>A0A0K8MED4</accession>
<comment type="catalytic activity">
    <reaction evidence="11">
        <text>D-glycero-beta-D-manno-heptose 7-phosphate + ATP = D-glycero-beta-D-manno-heptose 1,7-bisphosphate + ADP + H(+)</text>
        <dbReference type="Rhea" id="RHEA:27473"/>
        <dbReference type="ChEBI" id="CHEBI:15378"/>
        <dbReference type="ChEBI" id="CHEBI:30616"/>
        <dbReference type="ChEBI" id="CHEBI:60204"/>
        <dbReference type="ChEBI" id="CHEBI:60208"/>
        <dbReference type="ChEBI" id="CHEBI:456216"/>
        <dbReference type="EC" id="2.7.1.167"/>
    </reaction>
</comment>
<keyword evidence="9 11" id="KW-0119">Carbohydrate metabolism</keyword>
<feature type="domain" description="Cytidyltransferase-like" evidence="13">
    <location>
        <begin position="350"/>
        <end position="444"/>
    </location>
</feature>
<evidence type="ECO:0000256" key="11">
    <source>
        <dbReference type="HAMAP-Rule" id="MF_01603"/>
    </source>
</evidence>
<dbReference type="Gene3D" id="3.40.1190.20">
    <property type="match status" value="1"/>
</dbReference>
<comment type="function">
    <text evidence="2 11">Catalyzes the ADP transfer from ATP to D-glycero-beta-D-manno-heptose 1-phosphate, yielding ADP-D-glycero-beta-D-manno-heptose.</text>
</comment>
<dbReference type="InterPro" id="IPR023030">
    <property type="entry name" value="Bifunc_HldE"/>
</dbReference>
<evidence type="ECO:0000256" key="8">
    <source>
        <dbReference type="ARBA" id="ARBA00023268"/>
    </source>
</evidence>
<dbReference type="UniPathway" id="UPA00356">
    <property type="reaction ID" value="UER00437"/>
</dbReference>
<dbReference type="NCBIfam" id="TIGR02198">
    <property type="entry name" value="rfaE_dom_I"/>
    <property type="match status" value="1"/>
</dbReference>
<dbReference type="SUPFAM" id="SSF52374">
    <property type="entry name" value="Nucleotidylyl transferase"/>
    <property type="match status" value="1"/>
</dbReference>
<reference evidence="14 15" key="1">
    <citation type="submission" date="2015-03" db="EMBL/GenBank/DDBJ databases">
        <title>Caedibacter varicaedens, whole genome shotgun sequence.</title>
        <authorList>
            <person name="Suzuki H."/>
            <person name="Dapper A.L."/>
            <person name="Gibson A.K."/>
            <person name="Jackson C."/>
            <person name="Lee H."/>
            <person name="Pejaver V.R."/>
            <person name="Doak T."/>
            <person name="Lynch M."/>
        </authorList>
    </citation>
    <scope>NUCLEOTIDE SEQUENCE [LARGE SCALE GENOMIC DNA]</scope>
</reference>
<gene>
    <name evidence="11 14" type="primary">hldE</name>
    <name evidence="14" type="ORF">Cva_00882</name>
</gene>
<dbReference type="NCBIfam" id="TIGR00125">
    <property type="entry name" value="cyt_tran_rel"/>
    <property type="match status" value="1"/>
</dbReference>
<dbReference type="CDD" id="cd01172">
    <property type="entry name" value="RfaE_like"/>
    <property type="match status" value="1"/>
</dbReference>
<keyword evidence="7 11" id="KW-0067">ATP-binding</keyword>
<dbReference type="InterPro" id="IPR011914">
    <property type="entry name" value="RfaE_dom_II"/>
</dbReference>
<keyword evidence="3 11" id="KW-0808">Transferase</keyword>
<evidence type="ECO:0000259" key="13">
    <source>
        <dbReference type="Pfam" id="PF01467"/>
    </source>
</evidence>
<evidence type="ECO:0000256" key="9">
    <source>
        <dbReference type="ARBA" id="ARBA00023277"/>
    </source>
</evidence>
<proteinExistence type="inferred from homology"/>
<keyword evidence="4 11" id="KW-0548">Nucleotidyltransferase</keyword>
<dbReference type="PANTHER" id="PTHR46969">
    <property type="entry name" value="BIFUNCTIONAL PROTEIN HLDE"/>
    <property type="match status" value="1"/>
</dbReference>
<comment type="similarity">
    <text evidence="11">In the C-terminal section; belongs to the cytidylyltransferase family.</text>
</comment>
<name>A0A0K8MED4_9PROT</name>
<keyword evidence="6 11" id="KW-0418">Kinase</keyword>
<dbReference type="InterPro" id="IPR029056">
    <property type="entry name" value="Ribokinase-like"/>
</dbReference>
<evidence type="ECO:0000256" key="5">
    <source>
        <dbReference type="ARBA" id="ARBA00022741"/>
    </source>
</evidence>
<comment type="pathway">
    <text evidence="11">Nucleotide-sugar biosynthesis; ADP-L-glycero-beta-D-manno-heptose biosynthesis; ADP-L-glycero-beta-D-manno-heptose from D-glycero-beta-D-manno-heptose 7-phosphate: step 3/4.</text>
</comment>
<feature type="domain" description="Carbohydrate kinase PfkB" evidence="12">
    <location>
        <begin position="9"/>
        <end position="307"/>
    </location>
</feature>
<dbReference type="AlphaFoldDB" id="A0A0K8MED4"/>
<dbReference type="Pfam" id="PF01467">
    <property type="entry name" value="CTP_transf_like"/>
    <property type="match status" value="1"/>
</dbReference>
<dbReference type="InterPro" id="IPR011611">
    <property type="entry name" value="PfkB_dom"/>
</dbReference>
<evidence type="ECO:0000256" key="1">
    <source>
        <dbReference type="ARBA" id="ARBA00002319"/>
    </source>
</evidence>
<dbReference type="InterPro" id="IPR004821">
    <property type="entry name" value="Cyt_trans-like"/>
</dbReference>
<dbReference type="GO" id="GO:0005524">
    <property type="term" value="F:ATP binding"/>
    <property type="evidence" value="ECO:0007669"/>
    <property type="project" value="UniProtKB-UniRule"/>
</dbReference>
<evidence type="ECO:0000259" key="12">
    <source>
        <dbReference type="Pfam" id="PF00294"/>
    </source>
</evidence>
<dbReference type="EMBL" id="BBVC01000036">
    <property type="protein sequence ID" value="GAO98234.1"/>
    <property type="molecule type" value="Genomic_DNA"/>
</dbReference>
<feature type="active site" evidence="11">
    <location>
        <position position="268"/>
    </location>
</feature>
<evidence type="ECO:0000256" key="6">
    <source>
        <dbReference type="ARBA" id="ARBA00022777"/>
    </source>
</evidence>
<evidence type="ECO:0000256" key="7">
    <source>
        <dbReference type="ARBA" id="ARBA00022840"/>
    </source>
</evidence>
<dbReference type="EC" id="2.7.1.167" evidence="11"/>
<comment type="function">
    <text evidence="1 11">Catalyzes the phosphorylation of D-glycero-D-manno-heptose 7-phosphate at the C-1 position to selectively form D-glycero-beta-D-manno-heptose-1,7-bisphosphate.</text>
</comment>
<feature type="region of interest" description="Ribokinase" evidence="11">
    <location>
        <begin position="1"/>
        <end position="322"/>
    </location>
</feature>